<sequence>MYLYRMAVFGVGVKKLALPVSYLSGSLGEIIEEDKVGTYHWWEEYWDQEYKAPGMVFLKGLTLQLWIDGMNPNDMIEYSEWKRDCCWFGFTSGYSYYIPLHGNFLFYVSEYHRHSM</sequence>
<name>K8XUW8_9LEPT</name>
<dbReference type="EMBL" id="CP006694">
    <property type="protein sequence ID" value="EKT85378.2"/>
    <property type="molecule type" value="Genomic_DNA"/>
</dbReference>
<evidence type="ECO:0000313" key="1">
    <source>
        <dbReference type="EMBL" id="EKT85378.2"/>
    </source>
</evidence>
<protein>
    <submittedName>
        <fullName evidence="1">Uncharacterized protein</fullName>
    </submittedName>
</protein>
<dbReference type="AlphaFoldDB" id="K8XUW8"/>
<reference evidence="1 2" key="1">
    <citation type="journal article" date="2012" name="Gene">
        <title>Sequence of Leptospira santarosai serovar Shermani genome and prediction of virulence-associated genes.</title>
        <authorList>
            <person name="Chou L.F."/>
            <person name="Chen Y.T."/>
            <person name="Lu C.W."/>
            <person name="Ko Y.C."/>
            <person name="Tang C.Y."/>
            <person name="Pan M.J."/>
            <person name="Tian Y.C."/>
            <person name="Chiu C.H."/>
            <person name="Hung C.C."/>
            <person name="Yang C.W."/>
        </authorList>
    </citation>
    <scope>NUCLEOTIDE SEQUENCE [LARGE SCALE GENOMIC DNA]</scope>
    <source>
        <strain evidence="1">LT 821</strain>
    </source>
</reference>
<evidence type="ECO:0000313" key="2">
    <source>
        <dbReference type="Proteomes" id="UP000035800"/>
    </source>
</evidence>
<proteinExistence type="predicted"/>
<accession>K8XUW8</accession>
<dbReference type="KEGG" id="lst:LSS_17825"/>
<dbReference type="Proteomes" id="UP000035800">
    <property type="component" value="Chromosome I"/>
</dbReference>
<gene>
    <name evidence="1" type="ORF">LSS_17825</name>
</gene>
<reference evidence="1 2" key="2">
    <citation type="journal article" date="2014" name="Emerg. Microbes Infect.">
        <title>Potential impact on kidney infection: a whole-genome analysis of Leptospira santarosai serovar Shermani.</title>
        <authorList>
            <person name="Chou L.F."/>
            <person name="Chen T.W."/>
            <person name="Ko Y.C."/>
            <person name="Pan M.J."/>
            <person name="Tian Y.C."/>
            <person name="Chiu C.H."/>
            <person name="Tang P."/>
            <person name="Hung C.C."/>
            <person name="Yang C.W."/>
        </authorList>
    </citation>
    <scope>NUCLEOTIDE SEQUENCE</scope>
    <source>
        <strain evidence="1 2">LT 821</strain>
    </source>
</reference>
<organism evidence="1 2">
    <name type="scientific">Leptospira santarosai serovar Shermani str. LT 821</name>
    <dbReference type="NCBI Taxonomy" id="758847"/>
    <lineage>
        <taxon>Bacteria</taxon>
        <taxon>Pseudomonadati</taxon>
        <taxon>Spirochaetota</taxon>
        <taxon>Spirochaetia</taxon>
        <taxon>Leptospirales</taxon>
        <taxon>Leptospiraceae</taxon>
        <taxon>Leptospira</taxon>
    </lineage>
</organism>
<dbReference type="STRING" id="758847.LSS_17825"/>